<dbReference type="EMBL" id="JAEHOC010000008">
    <property type="protein sequence ID" value="KAG2439288.1"/>
    <property type="molecule type" value="Genomic_DNA"/>
</dbReference>
<dbReference type="PIRSF" id="PIRSF011312">
    <property type="entry name" value="Cell_cycle_HUS1"/>
    <property type="match status" value="1"/>
</dbReference>
<gene>
    <name evidence="5" type="ORF">HXX76_004648</name>
</gene>
<dbReference type="GO" id="GO:0035861">
    <property type="term" value="C:site of double-strand break"/>
    <property type="evidence" value="ECO:0007669"/>
    <property type="project" value="TreeGrafter"/>
</dbReference>
<dbReference type="PANTHER" id="PTHR12900">
    <property type="entry name" value="MITOTIC AND DNA DAMAGE CHECKPOINT PROTEIN HUS1"/>
    <property type="match status" value="1"/>
</dbReference>
<evidence type="ECO:0000256" key="2">
    <source>
        <dbReference type="ARBA" id="ARBA00005563"/>
    </source>
</evidence>
<comment type="subcellular location">
    <subcellularLocation>
        <location evidence="1">Nucleus</location>
    </subcellularLocation>
</comment>
<comment type="similarity">
    <text evidence="2 4">Belongs to the HUS1 family.</text>
</comment>
<dbReference type="InterPro" id="IPR007150">
    <property type="entry name" value="HUS1/Mec3"/>
</dbReference>
<keyword evidence="3" id="KW-0539">Nucleus</keyword>
<proteinExistence type="inferred from homology"/>
<comment type="caution">
    <text evidence="5">The sequence shown here is derived from an EMBL/GenBank/DDBJ whole genome shotgun (WGS) entry which is preliminary data.</text>
</comment>
<dbReference type="Pfam" id="PF04005">
    <property type="entry name" value="Hus1"/>
    <property type="match status" value="1"/>
</dbReference>
<accession>A0A835W6M3</accession>
<reference evidence="5" key="1">
    <citation type="journal article" date="2020" name="bioRxiv">
        <title>Comparative genomics of Chlamydomonas.</title>
        <authorList>
            <person name="Craig R.J."/>
            <person name="Hasan A.R."/>
            <person name="Ness R.W."/>
            <person name="Keightley P.D."/>
        </authorList>
    </citation>
    <scope>NUCLEOTIDE SEQUENCE</scope>
    <source>
        <strain evidence="5">SAG 7.73</strain>
    </source>
</reference>
<dbReference type="GO" id="GO:0031573">
    <property type="term" value="P:mitotic intra-S DNA damage checkpoint signaling"/>
    <property type="evidence" value="ECO:0007669"/>
    <property type="project" value="TreeGrafter"/>
</dbReference>
<dbReference type="Gene3D" id="3.70.10.10">
    <property type="match status" value="1"/>
</dbReference>
<evidence type="ECO:0000313" key="6">
    <source>
        <dbReference type="Proteomes" id="UP000650467"/>
    </source>
</evidence>
<organism evidence="5 6">
    <name type="scientific">Chlamydomonas incerta</name>
    <dbReference type="NCBI Taxonomy" id="51695"/>
    <lineage>
        <taxon>Eukaryota</taxon>
        <taxon>Viridiplantae</taxon>
        <taxon>Chlorophyta</taxon>
        <taxon>core chlorophytes</taxon>
        <taxon>Chlorophyceae</taxon>
        <taxon>CS clade</taxon>
        <taxon>Chlamydomonadales</taxon>
        <taxon>Chlamydomonadaceae</taxon>
        <taxon>Chlamydomonas</taxon>
    </lineage>
</organism>
<evidence type="ECO:0000256" key="4">
    <source>
        <dbReference type="PIRNR" id="PIRNR011312"/>
    </source>
</evidence>
<protein>
    <recommendedName>
        <fullName evidence="4">Checkpoint protein</fullName>
    </recommendedName>
</protein>
<dbReference type="OrthoDB" id="337750at2759"/>
<dbReference type="GO" id="GO:0030896">
    <property type="term" value="C:checkpoint clamp complex"/>
    <property type="evidence" value="ECO:0007669"/>
    <property type="project" value="InterPro"/>
</dbReference>
<dbReference type="PANTHER" id="PTHR12900:SF0">
    <property type="entry name" value="CHECKPOINT PROTEIN"/>
    <property type="match status" value="1"/>
</dbReference>
<dbReference type="GO" id="GO:0006289">
    <property type="term" value="P:nucleotide-excision repair"/>
    <property type="evidence" value="ECO:0007669"/>
    <property type="project" value="TreeGrafter"/>
</dbReference>
<dbReference type="GO" id="GO:0033314">
    <property type="term" value="P:mitotic DNA replication checkpoint signaling"/>
    <property type="evidence" value="ECO:0007669"/>
    <property type="project" value="TreeGrafter"/>
</dbReference>
<dbReference type="GO" id="GO:0005730">
    <property type="term" value="C:nucleolus"/>
    <property type="evidence" value="ECO:0007669"/>
    <property type="project" value="InterPro"/>
</dbReference>
<dbReference type="GO" id="GO:0044778">
    <property type="term" value="P:meiotic DNA integrity checkpoint signaling"/>
    <property type="evidence" value="ECO:0007669"/>
    <property type="project" value="TreeGrafter"/>
</dbReference>
<sequence>MKLKATLTEHGSRLLWKNFLPTIEKFGKTCQVLLGPDEVHFIQTSLNTDGVHVTARFAAETLFDTATYRCQSKHFNLIAFQAEVGLLLRVLKGAAATNAHVVDVKLTMRQVTGPAGEPQSKPFLSFIASGASTNVVQDVPISRPFSAAELTALVAAKDMGSFCPAYLDLVPGLAAAQAIVDRLKAVDDCAMLAVCRGGDAHLLVQTTSVALGAQIRELPVYPQTAYVAGACDRSKPVSEQLQMALENGTAVSVHVLLKQLARVLSTSQLTEPAQVLLGIGEGGGHVHVLHVFRDPHKDDVYDDNITLAFKLPVRDG</sequence>
<dbReference type="GO" id="GO:0000723">
    <property type="term" value="P:telomere maintenance"/>
    <property type="evidence" value="ECO:0007669"/>
    <property type="project" value="TreeGrafter"/>
</dbReference>
<evidence type="ECO:0000256" key="1">
    <source>
        <dbReference type="ARBA" id="ARBA00004123"/>
    </source>
</evidence>
<dbReference type="GO" id="GO:0000724">
    <property type="term" value="P:double-strand break repair via homologous recombination"/>
    <property type="evidence" value="ECO:0007669"/>
    <property type="project" value="TreeGrafter"/>
</dbReference>
<evidence type="ECO:0000256" key="3">
    <source>
        <dbReference type="ARBA" id="ARBA00023242"/>
    </source>
</evidence>
<keyword evidence="6" id="KW-1185">Reference proteome</keyword>
<dbReference type="InterPro" id="IPR016580">
    <property type="entry name" value="HUS1"/>
</dbReference>
<dbReference type="Proteomes" id="UP000650467">
    <property type="component" value="Unassembled WGS sequence"/>
</dbReference>
<name>A0A835W6M3_CHLIN</name>
<dbReference type="AlphaFoldDB" id="A0A835W6M3"/>
<evidence type="ECO:0000313" key="5">
    <source>
        <dbReference type="EMBL" id="KAG2439288.1"/>
    </source>
</evidence>